<reference evidence="5" key="1">
    <citation type="submission" date="2025-08" db="UniProtKB">
        <authorList>
            <consortium name="RefSeq"/>
        </authorList>
    </citation>
    <scope>IDENTIFICATION</scope>
</reference>
<accession>A0AAJ6QMZ5</accession>
<dbReference type="Pfam" id="PF00348">
    <property type="entry name" value="polyprenyl_synt"/>
    <property type="match status" value="1"/>
</dbReference>
<comment type="similarity">
    <text evidence="3">Belongs to the FPP/GGPP synthase family.</text>
</comment>
<dbReference type="PANTHER" id="PTHR12001:SF44">
    <property type="entry name" value="GERANYLGERANYL PYROPHOSPHATE SYNTHASE"/>
    <property type="match status" value="1"/>
</dbReference>
<keyword evidence="1" id="KW-0479">Metal-binding</keyword>
<dbReference type="CTD" id="38816"/>
<organism evidence="4 5">
    <name type="scientific">Galendromus occidentalis</name>
    <name type="common">western predatory mite</name>
    <dbReference type="NCBI Taxonomy" id="34638"/>
    <lineage>
        <taxon>Eukaryota</taxon>
        <taxon>Metazoa</taxon>
        <taxon>Ecdysozoa</taxon>
        <taxon>Arthropoda</taxon>
        <taxon>Chelicerata</taxon>
        <taxon>Arachnida</taxon>
        <taxon>Acari</taxon>
        <taxon>Parasitiformes</taxon>
        <taxon>Mesostigmata</taxon>
        <taxon>Gamasina</taxon>
        <taxon>Phytoseioidea</taxon>
        <taxon>Phytoseiidae</taxon>
        <taxon>Typhlodrominae</taxon>
        <taxon>Galendromus</taxon>
    </lineage>
</organism>
<keyword evidence="2" id="KW-0460">Magnesium</keyword>
<evidence type="ECO:0000256" key="3">
    <source>
        <dbReference type="RuleBase" id="RU004466"/>
    </source>
</evidence>
<dbReference type="SFLD" id="SFLDS00005">
    <property type="entry name" value="Isoprenoid_Synthase_Type_I"/>
    <property type="match status" value="1"/>
</dbReference>
<dbReference type="InterPro" id="IPR033749">
    <property type="entry name" value="Polyprenyl_synt_CS"/>
</dbReference>
<dbReference type="GO" id="GO:0008299">
    <property type="term" value="P:isoprenoid biosynthetic process"/>
    <property type="evidence" value="ECO:0007669"/>
    <property type="project" value="InterPro"/>
</dbReference>
<dbReference type="SFLD" id="SFLDG01017">
    <property type="entry name" value="Polyprenyl_Transferase_Like"/>
    <property type="match status" value="1"/>
</dbReference>
<protein>
    <submittedName>
        <fullName evidence="5">Geranylgeranyl pyrophosphate synthase</fullName>
    </submittedName>
</protein>
<dbReference type="PANTHER" id="PTHR12001">
    <property type="entry name" value="GERANYLGERANYL PYROPHOSPHATE SYNTHASE"/>
    <property type="match status" value="1"/>
</dbReference>
<evidence type="ECO:0000256" key="2">
    <source>
        <dbReference type="ARBA" id="ARBA00022842"/>
    </source>
</evidence>
<dbReference type="RefSeq" id="XP_003738171.1">
    <property type="nucleotide sequence ID" value="XM_003738123.3"/>
</dbReference>
<dbReference type="KEGG" id="goe:100902965"/>
<keyword evidence="4" id="KW-1185">Reference proteome</keyword>
<dbReference type="Gene3D" id="1.10.600.10">
    <property type="entry name" value="Farnesyl Diphosphate Synthase"/>
    <property type="match status" value="1"/>
</dbReference>
<dbReference type="GO" id="GO:0004659">
    <property type="term" value="F:prenyltransferase activity"/>
    <property type="evidence" value="ECO:0007669"/>
    <property type="project" value="InterPro"/>
</dbReference>
<sequence length="311" mass="35635">MAQERNQTQHHDCQPIPPFIDEEKVLLQSYDYIASVPGKNVRKKLTEAFNFWLEVDAQVCDRIADIVSLLHNASLLVDDIEDNSSLRRGVPTAHRVFGIPSTLNTANYVYFLGLEKCLKLGNSRAVEVFSEQMLELHRGQGMEIYYRDNLICPTVEAYELMVKRKTGGLFGLAVKMMQVFSGSPKATEDYSTLTALFGLYFQIRDDYENLVSEDYAKNKTFCEDLTEGKFSYPIIHAIRSEPADGRIISILRQRTQDEDLKKYAVSFLRTLGSLEHTRARLHELDKLCRDETERLGGNKHLICILDELEVR</sequence>
<evidence type="ECO:0000256" key="1">
    <source>
        <dbReference type="ARBA" id="ARBA00022723"/>
    </source>
</evidence>
<keyword evidence="3" id="KW-0808">Transferase</keyword>
<name>A0AAJ6QMZ5_9ACAR</name>
<dbReference type="SUPFAM" id="SSF48576">
    <property type="entry name" value="Terpenoid synthases"/>
    <property type="match status" value="1"/>
</dbReference>
<dbReference type="PROSITE" id="PS00444">
    <property type="entry name" value="POLYPRENYL_SYNTHASE_2"/>
    <property type="match status" value="1"/>
</dbReference>
<dbReference type="CDD" id="cd00685">
    <property type="entry name" value="Trans_IPPS_HT"/>
    <property type="match status" value="1"/>
</dbReference>
<dbReference type="AlphaFoldDB" id="A0AAJ6QMZ5"/>
<dbReference type="PROSITE" id="PS00723">
    <property type="entry name" value="POLYPRENYL_SYNTHASE_1"/>
    <property type="match status" value="1"/>
</dbReference>
<proteinExistence type="inferred from homology"/>
<dbReference type="Proteomes" id="UP000694867">
    <property type="component" value="Unplaced"/>
</dbReference>
<gene>
    <name evidence="5" type="primary">LOC100902965</name>
</gene>
<dbReference type="GO" id="GO:0042811">
    <property type="term" value="P:pheromone biosynthetic process"/>
    <property type="evidence" value="ECO:0007669"/>
    <property type="project" value="UniProtKB-ARBA"/>
</dbReference>
<dbReference type="InterPro" id="IPR000092">
    <property type="entry name" value="Polyprenyl_synt"/>
</dbReference>
<evidence type="ECO:0000313" key="5">
    <source>
        <dbReference type="RefSeq" id="XP_003738171.1"/>
    </source>
</evidence>
<dbReference type="InterPro" id="IPR008949">
    <property type="entry name" value="Isoprenoid_synthase_dom_sf"/>
</dbReference>
<dbReference type="GeneID" id="100902965"/>
<evidence type="ECO:0000313" key="4">
    <source>
        <dbReference type="Proteomes" id="UP000694867"/>
    </source>
</evidence>
<dbReference type="GO" id="GO:0046872">
    <property type="term" value="F:metal ion binding"/>
    <property type="evidence" value="ECO:0007669"/>
    <property type="project" value="UniProtKB-KW"/>
</dbReference>